<dbReference type="SUPFAM" id="SSF81333">
    <property type="entry name" value="F1F0 ATP synthase subunit C"/>
    <property type="match status" value="1"/>
</dbReference>
<comment type="function">
    <text evidence="1">This protein is one of the chains of the nonenzymatic membrane component (F0) of mitochondrial ATPase.</text>
</comment>
<evidence type="ECO:0000256" key="3">
    <source>
        <dbReference type="ARBA" id="ARBA00006704"/>
    </source>
</evidence>
<proteinExistence type="inferred from homology"/>
<gene>
    <name evidence="18" type="primary">atp9</name>
</gene>
<dbReference type="PRINTS" id="PR00124">
    <property type="entry name" value="ATPASEC"/>
</dbReference>
<evidence type="ECO:0000256" key="10">
    <source>
        <dbReference type="ARBA" id="ARBA00022781"/>
    </source>
</evidence>
<dbReference type="InterPro" id="IPR002379">
    <property type="entry name" value="ATPase_proteolipid_c-like_dom"/>
</dbReference>
<keyword evidence="14 16" id="KW-0446">Lipid-binding</keyword>
<accession>A0A0U2EZV7</accession>
<dbReference type="CDD" id="cd18182">
    <property type="entry name" value="ATP-synt_Fo_c_ATP5G3"/>
    <property type="match status" value="1"/>
</dbReference>
<evidence type="ECO:0000256" key="11">
    <source>
        <dbReference type="ARBA" id="ARBA00022840"/>
    </source>
</evidence>
<organism evidence="18">
    <name type="scientific">Botryococcus braunii</name>
    <name type="common">Green alga</name>
    <dbReference type="NCBI Taxonomy" id="38881"/>
    <lineage>
        <taxon>Eukaryota</taxon>
        <taxon>Viridiplantae</taxon>
        <taxon>Chlorophyta</taxon>
        <taxon>core chlorophytes</taxon>
        <taxon>Trebouxiophyceae</taxon>
        <taxon>Trebouxiophyceae incertae sedis</taxon>
        <taxon>Elliptochloris clade</taxon>
        <taxon>Botryococcus</taxon>
    </lineage>
</organism>
<evidence type="ECO:0000256" key="9">
    <source>
        <dbReference type="ARBA" id="ARBA00022741"/>
    </source>
</evidence>
<dbReference type="GO" id="GO:0031966">
    <property type="term" value="C:mitochondrial membrane"/>
    <property type="evidence" value="ECO:0007669"/>
    <property type="project" value="UniProtKB-SubCell"/>
</dbReference>
<evidence type="ECO:0000256" key="6">
    <source>
        <dbReference type="ARBA" id="ARBA00022448"/>
    </source>
</evidence>
<dbReference type="GO" id="GO:0033177">
    <property type="term" value="C:proton-transporting two-sector ATPase complex, proton-transporting domain"/>
    <property type="evidence" value="ECO:0007669"/>
    <property type="project" value="InterPro"/>
</dbReference>
<comment type="subunit">
    <text evidence="4 16">F-type ATPases have 2 components, CF(1) - the catalytic core - and CF(0) - the membrane proton channel. CF(1) has five subunits: alpha(3), beta(3), gamma(1), delta(1), epsilon(1). CF(0) has three main subunits: a, b and c.</text>
</comment>
<dbReference type="PANTHER" id="PTHR10031:SF0">
    <property type="entry name" value="ATPASE PROTEIN 9"/>
    <property type="match status" value="1"/>
</dbReference>
<dbReference type="Pfam" id="PF00137">
    <property type="entry name" value="ATP-synt_C"/>
    <property type="match status" value="1"/>
</dbReference>
<dbReference type="HAMAP" id="MF_01396">
    <property type="entry name" value="ATP_synth_c_bact"/>
    <property type="match status" value="1"/>
</dbReference>
<feature type="transmembrane region" description="Helical" evidence="16">
    <location>
        <begin position="55"/>
        <end position="80"/>
    </location>
</feature>
<comment type="similarity">
    <text evidence="3 16">Belongs to the ATPase C chain family.</text>
</comment>
<dbReference type="InterPro" id="IPR038662">
    <property type="entry name" value="ATP_synth_F0_csu_sf"/>
</dbReference>
<keyword evidence="11" id="KW-0067">ATP-binding</keyword>
<dbReference type="InterPro" id="IPR000454">
    <property type="entry name" value="ATP_synth_F0_csu"/>
</dbReference>
<dbReference type="GO" id="GO:0015078">
    <property type="term" value="F:proton transmembrane transporter activity"/>
    <property type="evidence" value="ECO:0007669"/>
    <property type="project" value="InterPro"/>
</dbReference>
<keyword evidence="9" id="KW-0547">Nucleotide-binding</keyword>
<dbReference type="GO" id="GO:0015986">
    <property type="term" value="P:proton motive force-driven ATP synthesis"/>
    <property type="evidence" value="ECO:0007669"/>
    <property type="project" value="InterPro"/>
</dbReference>
<dbReference type="GO" id="GO:0045259">
    <property type="term" value="C:proton-transporting ATP synthase complex"/>
    <property type="evidence" value="ECO:0007669"/>
    <property type="project" value="UniProtKB-KW"/>
</dbReference>
<feature type="domain" description="V-ATPase proteolipid subunit C-like" evidence="17">
    <location>
        <begin position="15"/>
        <end position="77"/>
    </location>
</feature>
<dbReference type="GeneID" id="25396276"/>
<geneLocation type="mitochondrion" evidence="18"/>
<dbReference type="Gene3D" id="1.20.20.10">
    <property type="entry name" value="F1F0 ATP synthase subunit C"/>
    <property type="match status" value="1"/>
</dbReference>
<evidence type="ECO:0000256" key="2">
    <source>
        <dbReference type="ARBA" id="ARBA00004225"/>
    </source>
</evidence>
<evidence type="ECO:0000256" key="4">
    <source>
        <dbReference type="ARBA" id="ARBA00011648"/>
    </source>
</evidence>
<keyword evidence="15 16" id="KW-0472">Membrane</keyword>
<sequence length="81" mass="8438">MKNEKSYMFEGAKLIGAGCATIALAGAGAGIGIVFGSLINSVARNPSLTKQLFGYAILGFALTEAIALFALMMAFLILFVF</sequence>
<dbReference type="InterPro" id="IPR035921">
    <property type="entry name" value="F/V-ATP_Csub_sf"/>
</dbReference>
<protein>
    <recommendedName>
        <fullName evidence="5 16">ATP synthase subunit 9, mitochondrial</fullName>
    </recommendedName>
</protein>
<reference evidence="18" key="1">
    <citation type="journal article" date="2015" name="Mitochondrial DNA">
        <title>Complete mitochondrial genome of a hydrocarbon-producing green alga Botryococcus braunii strain Showa.</title>
        <authorList>
            <person name="Zou J."/>
            <person name="Bi G."/>
        </authorList>
    </citation>
    <scope>NUCLEOTIDE SEQUENCE</scope>
</reference>
<evidence type="ECO:0000256" key="13">
    <source>
        <dbReference type="ARBA" id="ARBA00023065"/>
    </source>
</evidence>
<evidence type="ECO:0000313" key="18">
    <source>
        <dbReference type="EMBL" id="AKU37101.1"/>
    </source>
</evidence>
<feature type="transmembrane region" description="Helical" evidence="16">
    <location>
        <begin position="12"/>
        <end position="35"/>
    </location>
</feature>
<keyword evidence="8 16" id="KW-0812">Transmembrane</keyword>
<evidence type="ECO:0000256" key="15">
    <source>
        <dbReference type="ARBA" id="ARBA00023136"/>
    </source>
</evidence>
<evidence type="ECO:0000256" key="16">
    <source>
        <dbReference type="RuleBase" id="RU004221"/>
    </source>
</evidence>
<keyword evidence="7" id="KW-0138">CF(0)</keyword>
<keyword evidence="6 16" id="KW-0813">Transport</keyword>
<dbReference type="RefSeq" id="YP_009162770.1">
    <property type="nucleotide sequence ID" value="NC_027722.1"/>
</dbReference>
<evidence type="ECO:0000259" key="17">
    <source>
        <dbReference type="Pfam" id="PF00137"/>
    </source>
</evidence>
<dbReference type="AlphaFoldDB" id="A0A0U2EZV7"/>
<dbReference type="PROSITE" id="PS00605">
    <property type="entry name" value="ATPASE_C"/>
    <property type="match status" value="1"/>
</dbReference>
<evidence type="ECO:0000256" key="5">
    <source>
        <dbReference type="ARBA" id="ARBA00019317"/>
    </source>
</evidence>
<dbReference type="InterPro" id="IPR020537">
    <property type="entry name" value="ATP_synth_F0_csu_DDCD_BS"/>
</dbReference>
<dbReference type="GO" id="GO:0005524">
    <property type="term" value="F:ATP binding"/>
    <property type="evidence" value="ECO:0007669"/>
    <property type="project" value="UniProtKB-KW"/>
</dbReference>
<keyword evidence="12 16" id="KW-1133">Transmembrane helix</keyword>
<evidence type="ECO:0000256" key="12">
    <source>
        <dbReference type="ARBA" id="ARBA00022989"/>
    </source>
</evidence>
<keyword evidence="10 16" id="KW-0375">Hydrogen ion transport</keyword>
<evidence type="ECO:0000256" key="14">
    <source>
        <dbReference type="ARBA" id="ARBA00023121"/>
    </source>
</evidence>
<name>A0A0U2EZV7_BOTBR</name>
<comment type="subcellular location">
    <subcellularLocation>
        <location evidence="2 16">Mitochondrion membrane</location>
        <topology evidence="2 16">Multi-pass membrane protein</topology>
    </subcellularLocation>
</comment>
<keyword evidence="13 16" id="KW-0406">Ion transport</keyword>
<evidence type="ECO:0000256" key="7">
    <source>
        <dbReference type="ARBA" id="ARBA00022547"/>
    </source>
</evidence>
<dbReference type="PANTHER" id="PTHR10031">
    <property type="entry name" value="ATP SYNTHASE LIPID-BINDING PROTEIN, MITOCHONDRIAL"/>
    <property type="match status" value="1"/>
</dbReference>
<keyword evidence="16 18" id="KW-0496">Mitochondrion</keyword>
<evidence type="ECO:0000256" key="1">
    <source>
        <dbReference type="ARBA" id="ARBA00002351"/>
    </source>
</evidence>
<dbReference type="FunFam" id="1.20.20.10:FF:000005">
    <property type="entry name" value="ATP synthase subunit 9, mitochondrial"/>
    <property type="match status" value="1"/>
</dbReference>
<dbReference type="EMBL" id="KR057902">
    <property type="protein sequence ID" value="AKU37101.1"/>
    <property type="molecule type" value="Genomic_DNA"/>
</dbReference>
<evidence type="ECO:0000256" key="8">
    <source>
        <dbReference type="ARBA" id="ARBA00022692"/>
    </source>
</evidence>
<dbReference type="GO" id="GO:0008289">
    <property type="term" value="F:lipid binding"/>
    <property type="evidence" value="ECO:0007669"/>
    <property type="project" value="UniProtKB-KW"/>
</dbReference>